<feature type="signal peptide" evidence="1">
    <location>
        <begin position="1"/>
        <end position="30"/>
    </location>
</feature>
<reference evidence="2" key="1">
    <citation type="submission" date="2023-09" db="EMBL/GenBank/DDBJ databases">
        <title>30 novel species of actinomycetes from the DSMZ collection.</title>
        <authorList>
            <person name="Nouioui I."/>
        </authorList>
    </citation>
    <scope>NUCLEOTIDE SEQUENCE</scope>
    <source>
        <strain evidence="2">DSM 115977</strain>
    </source>
</reference>
<accession>A0ABU2WQ79</accession>
<evidence type="ECO:0008006" key="4">
    <source>
        <dbReference type="Google" id="ProtNLM"/>
    </source>
</evidence>
<name>A0ABU2WQ79_9ACTN</name>
<organism evidence="2 3">
    <name type="scientific">Micromonospora reichwaldensis</name>
    <dbReference type="NCBI Taxonomy" id="3075516"/>
    <lineage>
        <taxon>Bacteria</taxon>
        <taxon>Bacillati</taxon>
        <taxon>Actinomycetota</taxon>
        <taxon>Actinomycetes</taxon>
        <taxon>Micromonosporales</taxon>
        <taxon>Micromonosporaceae</taxon>
        <taxon>Micromonospora</taxon>
    </lineage>
</organism>
<evidence type="ECO:0000256" key="1">
    <source>
        <dbReference type="SAM" id="SignalP"/>
    </source>
</evidence>
<dbReference type="RefSeq" id="WP_132238335.1">
    <property type="nucleotide sequence ID" value="NZ_JAVRFL010000003.1"/>
</dbReference>
<gene>
    <name evidence="2" type="ORF">RM555_03580</name>
</gene>
<proteinExistence type="predicted"/>
<protein>
    <recommendedName>
        <fullName evidence="4">SH3 domain-containing protein</fullName>
    </recommendedName>
</protein>
<evidence type="ECO:0000313" key="3">
    <source>
        <dbReference type="Proteomes" id="UP001180973"/>
    </source>
</evidence>
<keyword evidence="3" id="KW-1185">Reference proteome</keyword>
<dbReference type="EMBL" id="JAVRFL010000003">
    <property type="protein sequence ID" value="MDT0528073.1"/>
    <property type="molecule type" value="Genomic_DNA"/>
</dbReference>
<feature type="chain" id="PRO_5045056582" description="SH3 domain-containing protein" evidence="1">
    <location>
        <begin position="31"/>
        <end position="97"/>
    </location>
</feature>
<sequence length="97" mass="10305">MVSGGVPRRLGALLATVCAVLALTPSAGHAANGTIGQRETVCAEDLFVRTAPVGAWMGTLYRGQTFLVEGPRSGGYVYGFAYGHVNRRGWVQDGWFC</sequence>
<evidence type="ECO:0000313" key="2">
    <source>
        <dbReference type="EMBL" id="MDT0528073.1"/>
    </source>
</evidence>
<keyword evidence="1" id="KW-0732">Signal</keyword>
<dbReference type="Proteomes" id="UP001180973">
    <property type="component" value="Unassembled WGS sequence"/>
</dbReference>
<comment type="caution">
    <text evidence="2">The sequence shown here is derived from an EMBL/GenBank/DDBJ whole genome shotgun (WGS) entry which is preliminary data.</text>
</comment>